<evidence type="ECO:0000256" key="1">
    <source>
        <dbReference type="SAM" id="MobiDB-lite"/>
    </source>
</evidence>
<dbReference type="RefSeq" id="XP_018192288.1">
    <property type="nucleotide sequence ID" value="XM_018329525.1"/>
</dbReference>
<protein>
    <submittedName>
        <fullName evidence="2">Uncharacterized protein</fullName>
    </submittedName>
</protein>
<sequence length="122" mass="13345">MLLKGWMQEEPGITRPGKKPRRRVPRRQATRERIAVDRLQGKEIEAKGAGFLSTMGPDQGTRRGGQKGVSCMCAFVCTSVQHNNHAVSLGGKVLWWVEMEGGRGSGSSWISYGSLICARCAV</sequence>
<dbReference type="Proteomes" id="UP000076632">
    <property type="component" value="Unassembled WGS sequence"/>
</dbReference>
<feature type="region of interest" description="Disordered" evidence="1">
    <location>
        <begin position="1"/>
        <end position="33"/>
    </location>
</feature>
<dbReference type="GeneID" id="28894662"/>
<gene>
    <name evidence="2" type="ORF">L228DRAFT_17726</name>
</gene>
<name>A0A165JX44_XYLHT</name>
<dbReference type="InParanoid" id="A0A165JX44"/>
<feature type="compositionally biased region" description="Basic residues" evidence="1">
    <location>
        <begin position="16"/>
        <end position="28"/>
    </location>
</feature>
<evidence type="ECO:0000313" key="2">
    <source>
        <dbReference type="EMBL" id="KZF26733.1"/>
    </source>
</evidence>
<reference evidence="2 3" key="1">
    <citation type="journal article" date="2016" name="Fungal Biol.">
        <title>The genome of Xylona heveae provides a window into fungal endophytism.</title>
        <authorList>
            <person name="Gazis R."/>
            <person name="Kuo A."/>
            <person name="Riley R."/>
            <person name="LaButti K."/>
            <person name="Lipzen A."/>
            <person name="Lin J."/>
            <person name="Amirebrahimi M."/>
            <person name="Hesse C.N."/>
            <person name="Spatafora J.W."/>
            <person name="Henrissat B."/>
            <person name="Hainaut M."/>
            <person name="Grigoriev I.V."/>
            <person name="Hibbett D.S."/>
        </authorList>
    </citation>
    <scope>NUCLEOTIDE SEQUENCE [LARGE SCALE GENOMIC DNA]</scope>
    <source>
        <strain evidence="2 3">TC161</strain>
    </source>
</reference>
<evidence type="ECO:0000313" key="3">
    <source>
        <dbReference type="Proteomes" id="UP000076632"/>
    </source>
</evidence>
<dbReference type="AlphaFoldDB" id="A0A165JX44"/>
<proteinExistence type="predicted"/>
<organism evidence="2 3">
    <name type="scientific">Xylona heveae (strain CBS 132557 / TC161)</name>
    <dbReference type="NCBI Taxonomy" id="1328760"/>
    <lineage>
        <taxon>Eukaryota</taxon>
        <taxon>Fungi</taxon>
        <taxon>Dikarya</taxon>
        <taxon>Ascomycota</taxon>
        <taxon>Pezizomycotina</taxon>
        <taxon>Xylonomycetes</taxon>
        <taxon>Xylonales</taxon>
        <taxon>Xylonaceae</taxon>
        <taxon>Xylona</taxon>
    </lineage>
</organism>
<keyword evidence="3" id="KW-1185">Reference proteome</keyword>
<accession>A0A165JX44</accession>
<dbReference type="EMBL" id="KV407454">
    <property type="protein sequence ID" value="KZF26733.1"/>
    <property type="molecule type" value="Genomic_DNA"/>
</dbReference>